<sequence length="40" mass="4653">YIDSLNFPFNLFMVIESSNSDAEIMRQKQLKALEKKETSS</sequence>
<evidence type="ECO:0000313" key="2">
    <source>
        <dbReference type="Proteomes" id="UP000789920"/>
    </source>
</evidence>
<comment type="caution">
    <text evidence="1">The sequence shown here is derived from an EMBL/GenBank/DDBJ whole genome shotgun (WGS) entry which is preliminary data.</text>
</comment>
<gene>
    <name evidence="1" type="ORF">RPERSI_LOCUS22379</name>
</gene>
<protein>
    <submittedName>
        <fullName evidence="1">34414_t:CDS:1</fullName>
    </submittedName>
</protein>
<reference evidence="1" key="1">
    <citation type="submission" date="2021-06" db="EMBL/GenBank/DDBJ databases">
        <authorList>
            <person name="Kallberg Y."/>
            <person name="Tangrot J."/>
            <person name="Rosling A."/>
        </authorList>
    </citation>
    <scope>NUCLEOTIDE SEQUENCE</scope>
    <source>
        <strain evidence="1">MA461A</strain>
    </source>
</reference>
<proteinExistence type="predicted"/>
<feature type="non-terminal residue" evidence="1">
    <location>
        <position position="1"/>
    </location>
</feature>
<dbReference type="Proteomes" id="UP000789920">
    <property type="component" value="Unassembled WGS sequence"/>
</dbReference>
<dbReference type="EMBL" id="CAJVQC010067611">
    <property type="protein sequence ID" value="CAG8807375.1"/>
    <property type="molecule type" value="Genomic_DNA"/>
</dbReference>
<evidence type="ECO:0000313" key="1">
    <source>
        <dbReference type="EMBL" id="CAG8807375.1"/>
    </source>
</evidence>
<name>A0ACA9RT35_9GLOM</name>
<keyword evidence="2" id="KW-1185">Reference proteome</keyword>
<organism evidence="1 2">
    <name type="scientific">Racocetra persica</name>
    <dbReference type="NCBI Taxonomy" id="160502"/>
    <lineage>
        <taxon>Eukaryota</taxon>
        <taxon>Fungi</taxon>
        <taxon>Fungi incertae sedis</taxon>
        <taxon>Mucoromycota</taxon>
        <taxon>Glomeromycotina</taxon>
        <taxon>Glomeromycetes</taxon>
        <taxon>Diversisporales</taxon>
        <taxon>Gigasporaceae</taxon>
        <taxon>Racocetra</taxon>
    </lineage>
</organism>
<accession>A0ACA9RT35</accession>